<feature type="transmembrane region" description="Helical" evidence="1">
    <location>
        <begin position="89"/>
        <end position="109"/>
    </location>
</feature>
<comment type="caution">
    <text evidence="2">The sequence shown here is derived from an EMBL/GenBank/DDBJ whole genome shotgun (WGS) entry which is preliminary data.</text>
</comment>
<keyword evidence="1" id="KW-0812">Transmembrane</keyword>
<keyword evidence="1" id="KW-1133">Transmembrane helix</keyword>
<dbReference type="Pfam" id="PF07226">
    <property type="entry name" value="DUF1422"/>
    <property type="match status" value="1"/>
</dbReference>
<protein>
    <recommendedName>
        <fullName evidence="6">Inner membrane protein</fullName>
    </recommendedName>
</protein>
<keyword evidence="4" id="KW-1185">Reference proteome</keyword>
<evidence type="ECO:0000313" key="5">
    <source>
        <dbReference type="Proteomes" id="UP000032874"/>
    </source>
</evidence>
<organism evidence="2 5">
    <name type="scientific">Pectobacterium betavasculorum</name>
    <dbReference type="NCBI Taxonomy" id="55207"/>
    <lineage>
        <taxon>Bacteria</taxon>
        <taxon>Pseudomonadati</taxon>
        <taxon>Pseudomonadota</taxon>
        <taxon>Gammaproteobacteria</taxon>
        <taxon>Enterobacterales</taxon>
        <taxon>Pectobacteriaceae</taxon>
        <taxon>Pectobacterium</taxon>
    </lineage>
</organism>
<dbReference type="OrthoDB" id="6215223at2"/>
<feature type="transmembrane region" description="Helical" evidence="1">
    <location>
        <begin position="64"/>
        <end position="83"/>
    </location>
</feature>
<dbReference type="EMBL" id="JQHL01000014">
    <property type="protein sequence ID" value="KFX15464.1"/>
    <property type="molecule type" value="Genomic_DNA"/>
</dbReference>
<name>A0A093RJJ3_9GAMM</name>
<evidence type="ECO:0000313" key="4">
    <source>
        <dbReference type="Proteomes" id="UP000032869"/>
    </source>
</evidence>
<dbReference type="Proteomes" id="UP000032869">
    <property type="component" value="Unassembled WGS sequence"/>
</dbReference>
<reference evidence="4 5" key="1">
    <citation type="submission" date="2014-08" db="EMBL/GenBank/DDBJ databases">
        <title>Genome sequences of NCPPB Pectobacterium isolates.</title>
        <authorList>
            <person name="Glover R.H."/>
            <person name="Sapp M."/>
            <person name="Elphinstone J."/>
        </authorList>
    </citation>
    <scope>NUCLEOTIDE SEQUENCE [LARGE SCALE GENOMIC DNA]</scope>
    <source>
        <strain evidence="3 4">NCPPB 2793</strain>
        <strain evidence="2 5">NCPPB 2795</strain>
    </source>
</reference>
<accession>A0A093RJJ3</accession>
<dbReference type="AlphaFoldDB" id="A0A093RJJ3"/>
<dbReference type="NCBIfam" id="NF008278">
    <property type="entry name" value="PRK11056.1"/>
    <property type="match status" value="1"/>
</dbReference>
<keyword evidence="1" id="KW-0472">Membrane</keyword>
<dbReference type="Proteomes" id="UP000032874">
    <property type="component" value="Unassembled WGS sequence"/>
</dbReference>
<evidence type="ECO:0000256" key="1">
    <source>
        <dbReference type="SAM" id="Phobius"/>
    </source>
</evidence>
<evidence type="ECO:0000313" key="3">
    <source>
        <dbReference type="EMBL" id="KFX15464.1"/>
    </source>
</evidence>
<dbReference type="eggNOG" id="ENOG5031GYK">
    <property type="taxonomic scope" value="Bacteria"/>
</dbReference>
<sequence length="128" mass="14029">MTEKPHQEKGTLVLALIAGLSVNGAFAALFSSIVPFSIFPLIALVLSIYCLHQRYLHHSMPEGIPMLAAASFLLGLLIYSAIVRVEYPAIGSNFIPSILCVALVFWIGLRLRRRKATESVSTEESETL</sequence>
<dbReference type="EMBL" id="JQHM01000017">
    <property type="protein sequence ID" value="KFX00664.1"/>
    <property type="molecule type" value="Genomic_DNA"/>
</dbReference>
<gene>
    <name evidence="3" type="ORF">JV35_18175</name>
    <name evidence="2" type="ORF">KP22_19665</name>
</gene>
<dbReference type="InterPro" id="IPR009867">
    <property type="entry name" value="DUF1422"/>
</dbReference>
<dbReference type="STRING" id="55207.KP22_19665"/>
<dbReference type="RefSeq" id="WP_011095711.1">
    <property type="nucleotide sequence ID" value="NZ_JAODTE010000003.1"/>
</dbReference>
<feature type="transmembrane region" description="Helical" evidence="1">
    <location>
        <begin position="12"/>
        <end position="30"/>
    </location>
</feature>
<proteinExistence type="predicted"/>
<evidence type="ECO:0000313" key="2">
    <source>
        <dbReference type="EMBL" id="KFX00664.1"/>
    </source>
</evidence>
<evidence type="ECO:0008006" key="6">
    <source>
        <dbReference type="Google" id="ProtNLM"/>
    </source>
</evidence>
<feature type="transmembrane region" description="Helical" evidence="1">
    <location>
        <begin position="36"/>
        <end position="52"/>
    </location>
</feature>